<dbReference type="GO" id="GO:0004748">
    <property type="term" value="F:ribonucleoside-diphosphate reductase activity, thioredoxin disulfide as acceptor"/>
    <property type="evidence" value="ECO:0007669"/>
    <property type="project" value="TreeGrafter"/>
</dbReference>
<evidence type="ECO:0000313" key="5">
    <source>
        <dbReference type="EMBL" id="RLE52152.1"/>
    </source>
</evidence>
<dbReference type="NCBIfam" id="TIGR02487">
    <property type="entry name" value="NrdD"/>
    <property type="match status" value="1"/>
</dbReference>
<keyword evidence="2 3" id="KW-0067">ATP-binding</keyword>
<comment type="caution">
    <text evidence="5">The sequence shown here is derived from an EMBL/GenBank/DDBJ whole genome shotgun (WGS) entry which is preliminary data.</text>
</comment>
<dbReference type="Proteomes" id="UP000269499">
    <property type="component" value="Unassembled WGS sequence"/>
</dbReference>
<dbReference type="InterPro" id="IPR005144">
    <property type="entry name" value="ATP-cone_dom"/>
</dbReference>
<gene>
    <name evidence="5" type="primary">nrdD</name>
    <name evidence="5" type="ORF">DRJ26_05020</name>
</gene>
<evidence type="ECO:0000256" key="1">
    <source>
        <dbReference type="ARBA" id="ARBA00022741"/>
    </source>
</evidence>
<dbReference type="GO" id="GO:0009265">
    <property type="term" value="P:2'-deoxyribonucleotide biosynthetic process"/>
    <property type="evidence" value="ECO:0007669"/>
    <property type="project" value="TreeGrafter"/>
</dbReference>
<evidence type="ECO:0000256" key="2">
    <source>
        <dbReference type="ARBA" id="ARBA00022840"/>
    </source>
</evidence>
<dbReference type="EMBL" id="QMRA01000130">
    <property type="protein sequence ID" value="RLE52152.1"/>
    <property type="molecule type" value="Genomic_DNA"/>
</dbReference>
<protein>
    <submittedName>
        <fullName evidence="5">Anaerobic ribonucleoside-triphosphate reductase</fullName>
        <ecNumber evidence="5">1.17.4.2</ecNumber>
    </submittedName>
</protein>
<keyword evidence="1 3" id="KW-0547">Nucleotide-binding</keyword>
<sequence length="751" mass="86204">MGKLEWLERYNGWLNSVKVSSPNGVMVRTSSGFFEPWDRNKIVKQLLKETKLAEKFFGIPPISKKEAELIAFEAERRILSMNARFVSAPLIREVVNNILLEWSSNKPEYIVYRNVLTRVGTPVYDAYLIDMGLGFEAKENANLQPNPETSHKKKADKLSKEQYLLLLPMHVADAHLKGEIHIHDLEYFGTRPFCQDHDLRYYLYYGLMPDGTGFKTSVAGPAKHPEVAVLHSVKVLAAAQTNFAGGQGFYNYNVFLAPFMRGLSYRQIKQLAQMMFYELTQCYVARGGQLVFSNIQLSPGIPEIWRDKPVVLRGQVGPDTYGDYEDEARLFFRAIYEIALEGDYWGKPFNFPKLETYITPEFFNDEYYEEWLAVHKVVAKFGTPYFDNAIPQYRGYGKGVSCYQCCAYAFTETPDSDPDFYEKMCFVDGKHFSMGAWQVVTLNLPRAAYKSRGDDDRLIEEIFRLMDLAVEVFKSKMHWMDLMIQNGRLPFATQRPRDPRTGRRGPPAVDFDELVYVIGLVGGNEMVQWHTGHQLHESDDAVKLLVKVLLHMQKYRRELEAKHGIKIALARTPAESCAQRLAVCDLMSPEFRSMAEATVKGDIQLARRLLAEGERDVPVYYSNGTHVYVGARIPLSKRLLIEHKFFPILSGGNIFHIWLGEAYPDPHALLRVTQKIATKTQVGYFAYTKDLTVCNSCGRVSPLLHEKCPHCSSTDVRWWSRVTGYYQDVSGWNEAKKRELMDRYRTTISDF</sequence>
<evidence type="ECO:0000259" key="4">
    <source>
        <dbReference type="PROSITE" id="PS51161"/>
    </source>
</evidence>
<dbReference type="Gene3D" id="3.20.70.20">
    <property type="match status" value="1"/>
</dbReference>
<keyword evidence="5" id="KW-0560">Oxidoreductase</keyword>
<dbReference type="PANTHER" id="PTHR21075">
    <property type="entry name" value="ANAEROBIC RIBONUCLEOSIDE-TRIPHOSPHATE REDUCTASE"/>
    <property type="match status" value="1"/>
</dbReference>
<dbReference type="PROSITE" id="PS51161">
    <property type="entry name" value="ATP_CONE"/>
    <property type="match status" value="1"/>
</dbReference>
<dbReference type="EC" id="1.17.4.2" evidence="5"/>
<evidence type="ECO:0000313" key="6">
    <source>
        <dbReference type="Proteomes" id="UP000269499"/>
    </source>
</evidence>
<dbReference type="InterPro" id="IPR012833">
    <property type="entry name" value="NrdD"/>
</dbReference>
<dbReference type="SUPFAM" id="SSF51998">
    <property type="entry name" value="PFL-like glycyl radical enzymes"/>
    <property type="match status" value="1"/>
</dbReference>
<dbReference type="GO" id="GO:0008998">
    <property type="term" value="F:ribonucleoside-triphosphate reductase (thioredoxin) activity"/>
    <property type="evidence" value="ECO:0007669"/>
    <property type="project" value="UniProtKB-EC"/>
</dbReference>
<dbReference type="GO" id="GO:0031250">
    <property type="term" value="C:anaerobic ribonucleoside-triphosphate reductase complex"/>
    <property type="evidence" value="ECO:0007669"/>
    <property type="project" value="TreeGrafter"/>
</dbReference>
<feature type="domain" description="ATP-cone" evidence="4">
    <location>
        <begin position="25"/>
        <end position="125"/>
    </location>
</feature>
<evidence type="ECO:0000256" key="3">
    <source>
        <dbReference type="PROSITE-ProRule" id="PRU00492"/>
    </source>
</evidence>
<dbReference type="AlphaFoldDB" id="A0A497EYM0"/>
<organism evidence="5 6">
    <name type="scientific">Thermoproteota archaeon</name>
    <dbReference type="NCBI Taxonomy" id="2056631"/>
    <lineage>
        <taxon>Archaea</taxon>
        <taxon>Thermoproteota</taxon>
    </lineage>
</organism>
<dbReference type="Pfam" id="PF13597">
    <property type="entry name" value="NRDD"/>
    <property type="match status" value="1"/>
</dbReference>
<accession>A0A497EYM0</accession>
<proteinExistence type="predicted"/>
<dbReference type="GO" id="GO:0006260">
    <property type="term" value="P:DNA replication"/>
    <property type="evidence" value="ECO:0007669"/>
    <property type="project" value="InterPro"/>
</dbReference>
<reference evidence="5 6" key="1">
    <citation type="submission" date="2018-06" db="EMBL/GenBank/DDBJ databases">
        <title>Extensive metabolic versatility and redundancy in microbially diverse, dynamic hydrothermal sediments.</title>
        <authorList>
            <person name="Dombrowski N."/>
            <person name="Teske A."/>
            <person name="Baker B.J."/>
        </authorList>
    </citation>
    <scope>NUCLEOTIDE SEQUENCE [LARGE SCALE GENOMIC DNA]</scope>
    <source>
        <strain evidence="5">B20_G2</strain>
    </source>
</reference>
<dbReference type="PANTHER" id="PTHR21075:SF0">
    <property type="entry name" value="ANAEROBIC RIBONUCLEOSIDE-TRIPHOSPHATE REDUCTASE"/>
    <property type="match status" value="1"/>
</dbReference>
<name>A0A497EYM0_9CREN</name>
<dbReference type="GO" id="GO:0005524">
    <property type="term" value="F:ATP binding"/>
    <property type="evidence" value="ECO:0007669"/>
    <property type="project" value="UniProtKB-UniRule"/>
</dbReference>